<evidence type="ECO:0000313" key="5">
    <source>
        <dbReference type="EMBL" id="SHJ35538.1"/>
    </source>
</evidence>
<dbReference type="RefSeq" id="WP_072869846.1">
    <property type="nucleotide sequence ID" value="NZ_FQZM01000030.1"/>
</dbReference>
<name>A0A1M6IM97_9FIRM</name>
<dbReference type="Gene3D" id="3.40.1080.10">
    <property type="entry name" value="Glutaconate Coenzyme A-transferase"/>
    <property type="match status" value="1"/>
</dbReference>
<dbReference type="Gene3D" id="3.40.1080.20">
    <property type="entry name" value="Acetyl-CoA hydrolase/transferase C-terminal domain"/>
    <property type="match status" value="1"/>
</dbReference>
<evidence type="ECO:0000256" key="2">
    <source>
        <dbReference type="ARBA" id="ARBA00022679"/>
    </source>
</evidence>
<accession>A0A1M6IM97</accession>
<feature type="domain" description="Acetyl-CoA hydrolase/transferase N-terminal" evidence="3">
    <location>
        <begin position="5"/>
        <end position="173"/>
    </location>
</feature>
<reference evidence="6" key="1">
    <citation type="submission" date="2016-11" db="EMBL/GenBank/DDBJ databases">
        <authorList>
            <person name="Varghese N."/>
            <person name="Submissions S."/>
        </authorList>
    </citation>
    <scope>NUCLEOTIDE SEQUENCE [LARGE SCALE GENOMIC DNA]</scope>
    <source>
        <strain evidence="6">DSM 16057</strain>
    </source>
</reference>
<dbReference type="InterPro" id="IPR046433">
    <property type="entry name" value="ActCoA_hydro"/>
</dbReference>
<dbReference type="Pfam" id="PF13336">
    <property type="entry name" value="AcetylCoA_hyd_C"/>
    <property type="match status" value="1"/>
</dbReference>
<evidence type="ECO:0000313" key="6">
    <source>
        <dbReference type="Proteomes" id="UP000184529"/>
    </source>
</evidence>
<dbReference type="PANTHER" id="PTHR21432">
    <property type="entry name" value="ACETYL-COA HYDROLASE-RELATED"/>
    <property type="match status" value="1"/>
</dbReference>
<keyword evidence="6" id="KW-1185">Reference proteome</keyword>
<comment type="similarity">
    <text evidence="1">Belongs to the acetyl-CoA hydrolase/transferase family.</text>
</comment>
<dbReference type="InterPro" id="IPR038460">
    <property type="entry name" value="AcetylCoA_hyd_C_sf"/>
</dbReference>
<evidence type="ECO:0000259" key="3">
    <source>
        <dbReference type="Pfam" id="PF02550"/>
    </source>
</evidence>
<feature type="domain" description="Acetyl-CoA hydrolase/transferase C-terminal" evidence="4">
    <location>
        <begin position="268"/>
        <end position="420"/>
    </location>
</feature>
<gene>
    <name evidence="5" type="ORF">SAMN02745219_02363</name>
</gene>
<dbReference type="Gene3D" id="3.30.750.70">
    <property type="entry name" value="4-hydroxybutyrate coenzyme like domains"/>
    <property type="match status" value="1"/>
</dbReference>
<keyword evidence="2 5" id="KW-0808">Transferase</keyword>
<evidence type="ECO:0000256" key="1">
    <source>
        <dbReference type="ARBA" id="ARBA00009632"/>
    </source>
</evidence>
<organism evidence="5 6">
    <name type="scientific">Desulfofundulus thermosubterraneus DSM 16057</name>
    <dbReference type="NCBI Taxonomy" id="1121432"/>
    <lineage>
        <taxon>Bacteria</taxon>
        <taxon>Bacillati</taxon>
        <taxon>Bacillota</taxon>
        <taxon>Clostridia</taxon>
        <taxon>Eubacteriales</taxon>
        <taxon>Peptococcaceae</taxon>
        <taxon>Desulfofundulus</taxon>
    </lineage>
</organism>
<dbReference type="EMBL" id="FQZM01000030">
    <property type="protein sequence ID" value="SHJ35538.1"/>
    <property type="molecule type" value="Genomic_DNA"/>
</dbReference>
<proteinExistence type="inferred from homology"/>
<dbReference type="Proteomes" id="UP000184529">
    <property type="component" value="Unassembled WGS sequence"/>
</dbReference>
<dbReference type="GO" id="GO:0008775">
    <property type="term" value="F:acetate CoA-transferase activity"/>
    <property type="evidence" value="ECO:0007669"/>
    <property type="project" value="InterPro"/>
</dbReference>
<protein>
    <submittedName>
        <fullName evidence="5">4-hydroxybutyrate CoA-transferase</fullName>
    </submittedName>
</protein>
<dbReference type="GO" id="GO:0006083">
    <property type="term" value="P:acetate metabolic process"/>
    <property type="evidence" value="ECO:0007669"/>
    <property type="project" value="InterPro"/>
</dbReference>
<sequence>MEWRTYYRNRTLSPEKVVKMIKPGNAVGLGEMAGEPRTIIKAMANHPGNLQDVKVFQGLSIGPGELVTTEGIKIYTYNVGPAFRKAVLTGKVCYLPLRYSQIERFLDMKKCLDFAFLQVSPPDNAGYCSFGLVVGAARAFMRNARCVIAEVNEQMPRTNGDTLVHVTEFDWFIETTYPPLTPKNAQGGGVARKIGAFVAELVPDGSTLQLGIGTLMDTLLDCLSDKHDLGIHSGILGDGIVPLIEKGVVNGRFKSVYPNKVVTASVLGTEKLYEFVHLHPLIEFRPYSVTHSSSVLSQIKNFIAINSAVEVDLTGQVNAESLGRSHISGIGGQADFVNGALNAPGGRSIIVLPSTARGGNTSRIVPFLAEGATVSSLRSDVHFIVTEYGVAELWGKDINQRAQLLINIAHPNFRNYLRQQFTHWTN</sequence>
<dbReference type="InterPro" id="IPR003702">
    <property type="entry name" value="ActCoA_hydro_N"/>
</dbReference>
<dbReference type="OrthoDB" id="9801795at2"/>
<dbReference type="InterPro" id="IPR037171">
    <property type="entry name" value="NagB/RpiA_transferase-like"/>
</dbReference>
<dbReference type="STRING" id="1121432.SAMN02745219_02363"/>
<dbReference type="Pfam" id="PF02550">
    <property type="entry name" value="AcetylCoA_hydro"/>
    <property type="match status" value="1"/>
</dbReference>
<dbReference type="PANTHER" id="PTHR21432:SF20">
    <property type="entry name" value="ACETYL-COA HYDROLASE"/>
    <property type="match status" value="1"/>
</dbReference>
<dbReference type="InterPro" id="IPR026888">
    <property type="entry name" value="AcetylCoA_hyd_C"/>
</dbReference>
<dbReference type="SUPFAM" id="SSF100950">
    <property type="entry name" value="NagB/RpiA/CoA transferase-like"/>
    <property type="match status" value="2"/>
</dbReference>
<dbReference type="AlphaFoldDB" id="A0A1M6IM97"/>
<evidence type="ECO:0000259" key="4">
    <source>
        <dbReference type="Pfam" id="PF13336"/>
    </source>
</evidence>